<evidence type="ECO:0000256" key="3">
    <source>
        <dbReference type="ARBA" id="ARBA00007069"/>
    </source>
</evidence>
<comment type="function">
    <text evidence="1 11">Part of the binding-protein-dependent transport system for molybdenum; probably responsible for the translocation of the substrate across the membrane.</text>
</comment>
<feature type="transmembrane region" description="Helical" evidence="10">
    <location>
        <begin position="40"/>
        <end position="63"/>
    </location>
</feature>
<comment type="similarity">
    <text evidence="3 11">Belongs to the binding-protein-dependent transport system permease family. CysTW subfamily.</text>
</comment>
<evidence type="ECO:0000313" key="13">
    <source>
        <dbReference type="EMBL" id="BDU78376.1"/>
    </source>
</evidence>
<protein>
    <recommendedName>
        <fullName evidence="11">Molybdenum transport system permease</fullName>
    </recommendedName>
</protein>
<feature type="domain" description="ABC transmembrane type-1" evidence="12">
    <location>
        <begin position="6"/>
        <end position="208"/>
    </location>
</feature>
<keyword evidence="14" id="KW-1185">Reference proteome</keyword>
<accession>A0AA48H6Q0</accession>
<dbReference type="GO" id="GO:0015098">
    <property type="term" value="F:molybdate ion transmembrane transporter activity"/>
    <property type="evidence" value="ECO:0007669"/>
    <property type="project" value="UniProtKB-UniRule"/>
</dbReference>
<organism evidence="13 14">
    <name type="scientific">Mesoterricola sediminis</name>
    <dbReference type="NCBI Taxonomy" id="2927980"/>
    <lineage>
        <taxon>Bacteria</taxon>
        <taxon>Pseudomonadati</taxon>
        <taxon>Acidobacteriota</taxon>
        <taxon>Holophagae</taxon>
        <taxon>Holophagales</taxon>
        <taxon>Holophagaceae</taxon>
        <taxon>Mesoterricola</taxon>
    </lineage>
</organism>
<evidence type="ECO:0000256" key="6">
    <source>
        <dbReference type="ARBA" id="ARBA00022505"/>
    </source>
</evidence>
<keyword evidence="7 10" id="KW-0812">Transmembrane</keyword>
<dbReference type="InterPro" id="IPR011867">
    <property type="entry name" value="ModB_ABC"/>
</dbReference>
<feature type="transmembrane region" description="Helical" evidence="10">
    <location>
        <begin position="131"/>
        <end position="153"/>
    </location>
</feature>
<dbReference type="AlphaFoldDB" id="A0AA48H6Q0"/>
<keyword evidence="9 10" id="KW-0472">Membrane</keyword>
<gene>
    <name evidence="13" type="ORF">METESE_33340</name>
</gene>
<dbReference type="RefSeq" id="WP_243329138.1">
    <property type="nucleotide sequence ID" value="NZ_AP027081.1"/>
</dbReference>
<dbReference type="Proteomes" id="UP001228113">
    <property type="component" value="Chromosome"/>
</dbReference>
<feature type="transmembrane region" description="Helical" evidence="10">
    <location>
        <begin position="12"/>
        <end position="33"/>
    </location>
</feature>
<keyword evidence="4 10" id="KW-0813">Transport</keyword>
<name>A0AA48H6Q0_9BACT</name>
<dbReference type="KEGG" id="msea:METESE_33340"/>
<dbReference type="SUPFAM" id="SSF161098">
    <property type="entry name" value="MetI-like"/>
    <property type="match status" value="1"/>
</dbReference>
<dbReference type="PANTHER" id="PTHR30183">
    <property type="entry name" value="MOLYBDENUM TRANSPORT SYSTEM PERMEASE PROTEIN MODB"/>
    <property type="match status" value="1"/>
</dbReference>
<dbReference type="PANTHER" id="PTHR30183:SF8">
    <property type="entry name" value="MOLYBDENUM TRANSPORT SYSTEM PERMEASE"/>
    <property type="match status" value="1"/>
</dbReference>
<dbReference type="InterPro" id="IPR000515">
    <property type="entry name" value="MetI-like"/>
</dbReference>
<keyword evidence="8 10" id="KW-1133">Transmembrane helix</keyword>
<evidence type="ECO:0000256" key="2">
    <source>
        <dbReference type="ARBA" id="ARBA00004651"/>
    </source>
</evidence>
<evidence type="ECO:0000256" key="7">
    <source>
        <dbReference type="ARBA" id="ARBA00022692"/>
    </source>
</evidence>
<dbReference type="Gene3D" id="1.10.3720.10">
    <property type="entry name" value="MetI-like"/>
    <property type="match status" value="1"/>
</dbReference>
<dbReference type="NCBIfam" id="TIGR02141">
    <property type="entry name" value="modB_ABC"/>
    <property type="match status" value="1"/>
</dbReference>
<evidence type="ECO:0000259" key="12">
    <source>
        <dbReference type="PROSITE" id="PS50928"/>
    </source>
</evidence>
<evidence type="ECO:0000256" key="5">
    <source>
        <dbReference type="ARBA" id="ARBA00022475"/>
    </source>
</evidence>
<feature type="transmembrane region" description="Helical" evidence="10">
    <location>
        <begin position="83"/>
        <end position="110"/>
    </location>
</feature>
<evidence type="ECO:0000256" key="11">
    <source>
        <dbReference type="RuleBase" id="RU365097"/>
    </source>
</evidence>
<keyword evidence="5 11" id="KW-1003">Cell membrane</keyword>
<comment type="subcellular location">
    <subcellularLocation>
        <location evidence="2 10">Cell membrane</location>
        <topology evidence="2 10">Multi-pass membrane protein</topology>
    </subcellularLocation>
</comment>
<dbReference type="CDD" id="cd06261">
    <property type="entry name" value="TM_PBP2"/>
    <property type="match status" value="1"/>
</dbReference>
<dbReference type="Pfam" id="PF00528">
    <property type="entry name" value="BPD_transp_1"/>
    <property type="match status" value="1"/>
</dbReference>
<keyword evidence="6 11" id="KW-0500">Molybdenum</keyword>
<dbReference type="PROSITE" id="PS50928">
    <property type="entry name" value="ABC_TM1"/>
    <property type="match status" value="1"/>
</dbReference>
<evidence type="ECO:0000256" key="10">
    <source>
        <dbReference type="RuleBase" id="RU363032"/>
    </source>
</evidence>
<evidence type="ECO:0000256" key="1">
    <source>
        <dbReference type="ARBA" id="ARBA00002949"/>
    </source>
</evidence>
<dbReference type="GO" id="GO:0005886">
    <property type="term" value="C:plasma membrane"/>
    <property type="evidence" value="ECO:0007669"/>
    <property type="project" value="UniProtKB-SubCell"/>
</dbReference>
<evidence type="ECO:0000256" key="9">
    <source>
        <dbReference type="ARBA" id="ARBA00023136"/>
    </source>
</evidence>
<proteinExistence type="inferred from homology"/>
<feature type="transmembrane region" description="Helical" evidence="10">
    <location>
        <begin position="195"/>
        <end position="213"/>
    </location>
</feature>
<sequence>MDWEAVRLSLRLALLSVVLLVPIGTALAWPLAFGRSRARLVLEALTSLPLVLPPTVLGFYLIVALGPRSPLGHAWEALTGTRLVFTFQGLLLAQLVTNLPFFLQPLVASLGGVDRRLLEAAATLGSRAPGIYLRVALPLAWRGLLSGTILSFAHSIGEFGVVLMVGGNIPGATRTASIALFDQVQGFDMAGANRTALLLLAFALAVLSSTAWLRSRERAWN</sequence>
<dbReference type="InterPro" id="IPR035906">
    <property type="entry name" value="MetI-like_sf"/>
</dbReference>
<dbReference type="EMBL" id="AP027081">
    <property type="protein sequence ID" value="BDU78376.1"/>
    <property type="molecule type" value="Genomic_DNA"/>
</dbReference>
<evidence type="ECO:0000313" key="14">
    <source>
        <dbReference type="Proteomes" id="UP001228113"/>
    </source>
</evidence>
<evidence type="ECO:0000256" key="8">
    <source>
        <dbReference type="ARBA" id="ARBA00022989"/>
    </source>
</evidence>
<evidence type="ECO:0000256" key="4">
    <source>
        <dbReference type="ARBA" id="ARBA00022448"/>
    </source>
</evidence>
<reference evidence="13" key="1">
    <citation type="journal article" date="2023" name="Int. J. Syst. Evol. Microbiol.">
        <title>Mesoterricola silvestris gen. nov., sp. nov., Mesoterricola sediminis sp. nov., Geothrix oryzae sp. nov., Geothrix edaphica sp. nov., Geothrix rubra sp. nov., and Geothrix limicola sp. nov., six novel members of Acidobacteriota isolated from soils.</title>
        <authorList>
            <person name="Itoh H."/>
            <person name="Sugisawa Y."/>
            <person name="Mise K."/>
            <person name="Xu Z."/>
            <person name="Kuniyasu M."/>
            <person name="Ushijima N."/>
            <person name="Kawano K."/>
            <person name="Kobayashi E."/>
            <person name="Shiratori Y."/>
            <person name="Masuda Y."/>
            <person name="Senoo K."/>
        </authorList>
    </citation>
    <scope>NUCLEOTIDE SEQUENCE</scope>
    <source>
        <strain evidence="13">W786</strain>
    </source>
</reference>